<dbReference type="EMBL" id="JBBPBK010000007">
    <property type="protein sequence ID" value="KAK9280791.1"/>
    <property type="molecule type" value="Genomic_DNA"/>
</dbReference>
<dbReference type="AlphaFoldDB" id="A0AAP0RM21"/>
<keyword evidence="1" id="KW-1133">Transmembrane helix</keyword>
<comment type="caution">
    <text evidence="2">The sequence shown here is derived from an EMBL/GenBank/DDBJ whole genome shotgun (WGS) entry which is preliminary data.</text>
</comment>
<organism evidence="2 3">
    <name type="scientific">Liquidambar formosana</name>
    <name type="common">Formosan gum</name>
    <dbReference type="NCBI Taxonomy" id="63359"/>
    <lineage>
        <taxon>Eukaryota</taxon>
        <taxon>Viridiplantae</taxon>
        <taxon>Streptophyta</taxon>
        <taxon>Embryophyta</taxon>
        <taxon>Tracheophyta</taxon>
        <taxon>Spermatophyta</taxon>
        <taxon>Magnoliopsida</taxon>
        <taxon>eudicotyledons</taxon>
        <taxon>Gunneridae</taxon>
        <taxon>Pentapetalae</taxon>
        <taxon>Saxifragales</taxon>
        <taxon>Altingiaceae</taxon>
        <taxon>Liquidambar</taxon>
    </lineage>
</organism>
<keyword evidence="3" id="KW-1185">Reference proteome</keyword>
<gene>
    <name evidence="2" type="ORF">L1049_003680</name>
</gene>
<protein>
    <submittedName>
        <fullName evidence="2">Uncharacterized protein</fullName>
    </submittedName>
</protein>
<feature type="transmembrane region" description="Helical" evidence="1">
    <location>
        <begin position="12"/>
        <end position="35"/>
    </location>
</feature>
<evidence type="ECO:0000313" key="3">
    <source>
        <dbReference type="Proteomes" id="UP001415857"/>
    </source>
</evidence>
<feature type="transmembrane region" description="Helical" evidence="1">
    <location>
        <begin position="42"/>
        <end position="60"/>
    </location>
</feature>
<name>A0AAP0RM21_LIQFO</name>
<keyword evidence="1" id="KW-0472">Membrane</keyword>
<evidence type="ECO:0000313" key="2">
    <source>
        <dbReference type="EMBL" id="KAK9280791.1"/>
    </source>
</evidence>
<feature type="transmembrane region" description="Helical" evidence="1">
    <location>
        <begin position="66"/>
        <end position="83"/>
    </location>
</feature>
<sequence>MDGAIIATVCEVALSVVIHWICSTLSMHSFLTCAFAPCAEAVLFPLVCSTLGTMLCYDLLSATRGVGFMWFLSFSWGSIGAVLDDAKSADLMYFAALIGIGSDDLNFEGSLLQL</sequence>
<accession>A0AAP0RM21</accession>
<dbReference type="Proteomes" id="UP001415857">
    <property type="component" value="Unassembled WGS sequence"/>
</dbReference>
<keyword evidence="1" id="KW-0812">Transmembrane</keyword>
<reference evidence="2 3" key="1">
    <citation type="journal article" date="2024" name="Plant J.">
        <title>Genome sequences and population genomics reveal climatic adaptation and genomic divergence between two closely related sweetgum species.</title>
        <authorList>
            <person name="Xu W.Q."/>
            <person name="Ren C.Q."/>
            <person name="Zhang X.Y."/>
            <person name="Comes H.P."/>
            <person name="Liu X.H."/>
            <person name="Li Y.G."/>
            <person name="Kettle C.J."/>
            <person name="Jalonen R."/>
            <person name="Gaisberger H."/>
            <person name="Ma Y.Z."/>
            <person name="Qiu Y.X."/>
        </authorList>
    </citation>
    <scope>NUCLEOTIDE SEQUENCE [LARGE SCALE GENOMIC DNA]</scope>
    <source>
        <strain evidence="2">Hangzhou</strain>
    </source>
</reference>
<evidence type="ECO:0000256" key="1">
    <source>
        <dbReference type="SAM" id="Phobius"/>
    </source>
</evidence>
<proteinExistence type="predicted"/>